<dbReference type="GO" id="GO:0016874">
    <property type="term" value="F:ligase activity"/>
    <property type="evidence" value="ECO:0007669"/>
    <property type="project" value="UniProtKB-KW"/>
</dbReference>
<dbReference type="GO" id="GO:0061666">
    <property type="term" value="F:UFM1 ligase activity"/>
    <property type="evidence" value="ECO:0007669"/>
    <property type="project" value="InterPro"/>
</dbReference>
<dbReference type="PANTHER" id="PTHR31057:SF0">
    <property type="entry name" value="E3 UFM1-PROTEIN LIGASE 1"/>
    <property type="match status" value="1"/>
</dbReference>
<dbReference type="AlphaFoldDB" id="A0A4Z2CTT2"/>
<dbReference type="GO" id="GO:1990592">
    <property type="term" value="P:protein K69-linked ufmylation"/>
    <property type="evidence" value="ECO:0007669"/>
    <property type="project" value="TreeGrafter"/>
</dbReference>
<dbReference type="GO" id="GO:0032434">
    <property type="term" value="P:regulation of proteasomal ubiquitin-dependent protein catabolic process"/>
    <property type="evidence" value="ECO:0007669"/>
    <property type="project" value="TreeGrafter"/>
</dbReference>
<dbReference type="InterPro" id="IPR056579">
    <property type="entry name" value="Ufl1_N"/>
</dbReference>
<dbReference type="Pfam" id="PF09743">
    <property type="entry name" value="E3_UFM1_ligase"/>
    <property type="match status" value="1"/>
</dbReference>
<dbReference type="GO" id="GO:0005789">
    <property type="term" value="C:endoplasmic reticulum membrane"/>
    <property type="evidence" value="ECO:0007669"/>
    <property type="project" value="TreeGrafter"/>
</dbReference>
<evidence type="ECO:0000313" key="3">
    <source>
        <dbReference type="Proteomes" id="UP000311919"/>
    </source>
</evidence>
<dbReference type="STRING" id="6182.A0A4Z2CTT2"/>
<accession>A0A4Z2CTT2</accession>
<dbReference type="InterPro" id="IPR018611">
    <property type="entry name" value="Ufl1"/>
</dbReference>
<reference evidence="2 3" key="1">
    <citation type="submission" date="2019-03" db="EMBL/GenBank/DDBJ databases">
        <title>An improved genome assembly of the fluke Schistosoma japonicum.</title>
        <authorList>
            <person name="Hu W."/>
            <person name="Luo F."/>
            <person name="Yin M."/>
            <person name="Mo X."/>
            <person name="Sun C."/>
            <person name="Wu Q."/>
            <person name="Zhu B."/>
            <person name="Xiang M."/>
            <person name="Wang J."/>
            <person name="Wang Y."/>
            <person name="Zhang T."/>
            <person name="Xu B."/>
            <person name="Zheng H."/>
            <person name="Feng Z."/>
        </authorList>
    </citation>
    <scope>NUCLEOTIDE SEQUENCE [LARGE SCALE GENOMIC DNA]</scope>
    <source>
        <strain evidence="2">HuSjv2</strain>
        <tissue evidence="2">Worms</tissue>
    </source>
</reference>
<evidence type="ECO:0000259" key="1">
    <source>
        <dbReference type="Pfam" id="PF09743"/>
    </source>
</evidence>
<proteinExistence type="predicted"/>
<keyword evidence="2" id="KW-0436">Ligase</keyword>
<gene>
    <name evidence="2" type="ORF">EWB00_007690</name>
</gene>
<comment type="caution">
    <text evidence="2">The sequence shown here is derived from an EMBL/GenBank/DDBJ whole genome shotgun (WGS) entry which is preliminary data.</text>
</comment>
<dbReference type="OrthoDB" id="10258297at2759"/>
<feature type="domain" description="E3 UFM1-protein ligase 1-like N-terminal" evidence="1">
    <location>
        <begin position="6"/>
        <end position="283"/>
    </location>
</feature>
<dbReference type="Proteomes" id="UP000311919">
    <property type="component" value="Unassembled WGS sequence"/>
</dbReference>
<evidence type="ECO:0000313" key="2">
    <source>
        <dbReference type="EMBL" id="TNN07533.1"/>
    </source>
</evidence>
<organism evidence="2 3">
    <name type="scientific">Schistosoma japonicum</name>
    <name type="common">Blood fluke</name>
    <dbReference type="NCBI Taxonomy" id="6182"/>
    <lineage>
        <taxon>Eukaryota</taxon>
        <taxon>Metazoa</taxon>
        <taxon>Spiralia</taxon>
        <taxon>Lophotrochozoa</taxon>
        <taxon>Platyhelminthes</taxon>
        <taxon>Trematoda</taxon>
        <taxon>Digenea</taxon>
        <taxon>Strigeidida</taxon>
        <taxon>Schistosomatoidea</taxon>
        <taxon>Schistosomatidae</taxon>
        <taxon>Schistosoma</taxon>
    </lineage>
</organism>
<name>A0A4Z2CTT2_SCHJA</name>
<dbReference type="GO" id="GO:0034976">
    <property type="term" value="P:response to endoplasmic reticulum stress"/>
    <property type="evidence" value="ECO:0007669"/>
    <property type="project" value="TreeGrafter"/>
</dbReference>
<protein>
    <submittedName>
        <fullName evidence="2">E3 UFM1-protein ligase 1</fullName>
    </submittedName>
</protein>
<dbReference type="EMBL" id="SKCS01000428">
    <property type="protein sequence ID" value="TNN07533.1"/>
    <property type="molecule type" value="Genomic_DNA"/>
</dbReference>
<sequence length="844" mass="94588">MATWEEVRELANKLKETQNQPNISKLSERTWVDIIRHLLSVNRLKLIFSSDGRSYLTRNELDKEIRDEVEAHSGRITLTELASNLDVDFDIIETRILELITLDAQSKSPCRLISIPSEVVNSSYVRRVAHLILDRLEEQGQTSIGELTTIFSLPTTFISNIMQEYQSTLFRVHKYGEKYFTDTFLSATKAKIRGYFTGVIRPVTLSSVASKLQVPESLMNGIVSSLISTGRLQGNLIAGRSIFVPQCYTHAEDTYVNSFYSQNGYIGWNYLKRLNIADPGSYLKTKLPNAIHLPGLTINAVLVDQLKSLISGVVRDISWIDLTHYIPGGLDSDETSALINPLLKDSPVKLIDTYLIADKFIENCENFLDTYLKKRAQTAFYNEHRAILSIPPQQQSIEVNSPKQGVMSSKGGFGFGAREIKMKSVKKKYNPSRRKAGNLSTNSDTETNFHSGFGDSHSLIKDLFARYVLMDEVKSILSSQLPSDVPSDVIDQVVDLLESSLQQSFARHISSQVSPNTDTLFNREQKIRTQEIVNSMLLSLQLLERGISSVNREFLKSQLLLHLLKNHGMPVIRQLCDYISYEFGIPWPESVTSNNDLLKTNSSDPTQNNSVKSDITESLCIESYRSLIELLKNTGLPDALSVSGAIQQVLDSFKVGQNNLTSLDVFYASIKKLSVDILGLSISVFHSSNSNNKREREERLKANELAVQVEIKLKESVYSTKNDGDFLKAATTATLAATCLFAQIVCGWPVASPGKYVPELIDWLIETLKLKDESEDNNNAKSNSHVTALKILQVSNVLNDLNNVANYISEKVRFGNVSEGKPSIQTYLEHILEVGIQCRKQLYA</sequence>
<dbReference type="PANTHER" id="PTHR31057">
    <property type="entry name" value="E3 UFM1-PROTEIN LIGASE 1"/>
    <property type="match status" value="1"/>
</dbReference>
<keyword evidence="3" id="KW-1185">Reference proteome</keyword>